<keyword evidence="2" id="KW-1133">Transmembrane helix</keyword>
<feature type="transmembrane region" description="Helical" evidence="2">
    <location>
        <begin position="472"/>
        <end position="496"/>
    </location>
</feature>
<feature type="region of interest" description="Disordered" evidence="1">
    <location>
        <begin position="73"/>
        <end position="95"/>
    </location>
</feature>
<reference evidence="3 4" key="1">
    <citation type="submission" date="2013-07" db="EMBL/GenBank/DDBJ databases">
        <authorList>
            <person name="Stoco P.H."/>
            <person name="Wagner G."/>
            <person name="Gerber A."/>
            <person name="Zaha A."/>
            <person name="Thompson C."/>
            <person name="Bartholomeu D.C."/>
            <person name="Luckemeyer D.D."/>
            <person name="Bahia D."/>
            <person name="Loreto E."/>
            <person name="Prestes E.B."/>
            <person name="Lima F.M."/>
            <person name="Rodrigues-Luiz G."/>
            <person name="Vallejo G.A."/>
            <person name="Filho J.F."/>
            <person name="Monteiro K.M."/>
            <person name="Tyler K.M."/>
            <person name="de Almeida L.G."/>
            <person name="Ortiz M.F."/>
            <person name="Siervo M.A."/>
            <person name="de Moraes M.H."/>
            <person name="Cunha O.L."/>
            <person name="Mendonca-Neto R."/>
            <person name="Silva R."/>
            <person name="Teixeira S.M."/>
            <person name="Murta S.M."/>
            <person name="Sincero T.C."/>
            <person name="Mendes T.A."/>
            <person name="Urmenyi T.P."/>
            <person name="Silva V.G."/>
            <person name="da Rocha W.D."/>
            <person name="Andersson B."/>
            <person name="Romanha A.J."/>
            <person name="Steindel M."/>
            <person name="de Vasconcelos A.T."/>
            <person name="Grisard E.C."/>
        </authorList>
    </citation>
    <scope>NUCLEOTIDE SEQUENCE [LARGE SCALE GENOMIC DNA]</scope>
    <source>
        <strain evidence="3 4">SC58</strain>
    </source>
</reference>
<evidence type="ECO:0000256" key="1">
    <source>
        <dbReference type="SAM" id="MobiDB-lite"/>
    </source>
</evidence>
<dbReference type="AlphaFoldDB" id="A0A061J215"/>
<protein>
    <recommendedName>
        <fullName evidence="5">Transmembrane protein</fullName>
    </recommendedName>
</protein>
<evidence type="ECO:0000256" key="2">
    <source>
        <dbReference type="SAM" id="Phobius"/>
    </source>
</evidence>
<dbReference type="Proteomes" id="UP000031737">
    <property type="component" value="Unassembled WGS sequence"/>
</dbReference>
<proteinExistence type="predicted"/>
<gene>
    <name evidence="3" type="ORF">TRSC58_04975</name>
</gene>
<keyword evidence="4" id="KW-1185">Reference proteome</keyword>
<comment type="caution">
    <text evidence="3">The sequence shown here is derived from an EMBL/GenBank/DDBJ whole genome shotgun (WGS) entry which is preliminary data.</text>
</comment>
<accession>A0A061J215</accession>
<evidence type="ECO:0000313" key="4">
    <source>
        <dbReference type="Proteomes" id="UP000031737"/>
    </source>
</evidence>
<organism evidence="3 4">
    <name type="scientific">Trypanosoma rangeli SC58</name>
    <dbReference type="NCBI Taxonomy" id="429131"/>
    <lineage>
        <taxon>Eukaryota</taxon>
        <taxon>Discoba</taxon>
        <taxon>Euglenozoa</taxon>
        <taxon>Kinetoplastea</taxon>
        <taxon>Metakinetoplastina</taxon>
        <taxon>Trypanosomatida</taxon>
        <taxon>Trypanosomatidae</taxon>
        <taxon>Trypanosoma</taxon>
        <taxon>Herpetosoma</taxon>
    </lineage>
</organism>
<keyword evidence="2" id="KW-0812">Transmembrane</keyword>
<dbReference type="EMBL" id="AUPL01004975">
    <property type="protein sequence ID" value="ESL07337.1"/>
    <property type="molecule type" value="Genomic_DNA"/>
</dbReference>
<keyword evidence="2" id="KW-0472">Membrane</keyword>
<dbReference type="OrthoDB" id="271210at2759"/>
<evidence type="ECO:0008006" key="5">
    <source>
        <dbReference type="Google" id="ProtNLM"/>
    </source>
</evidence>
<name>A0A061J215_TRYRA</name>
<dbReference type="VEuPathDB" id="TriTrypDB:TRSC58_04975"/>
<sequence length="511" mass="56617">MRRGLCPAAMVAKNLASVGTCFTSRWHASVGDGSTERGVRGAVEMASPPPRPAFYVPPEERDADDVSLQFLRRKPRPTGGGADAKKGGVATDGAKGGAEDVGLRLSPGQSFAPKLPCRPVYVPHYMDEKAAALASTSVHAGHHLLPEEPQHPTQRLRVIKDAPPESRATKGTPDVNFLRAGNRDSIFEVKDTLGDDAGRGQAFAKEEKGSRNVGDSTPQQRPLLQQMELDIRRLEYYQGTSQYQRLLEDFRTKYGSCEADTISTGESRGGGGPNGGETTERSYSQEEVQRGLEEQPIDYLRSSNKLKVELSSGPRAFDPVIVMQKLGVMRFQGYAFPPTTELGKLRDSEGRALEPNVEHSVLKDYMRQSVSSTINTQLVGGQDKHILYRTLGLDAVQRRQLRAMLSDFDHADRQTAFHVMMSYPYTDWVHVLYMVLVGLALYNLQSRCGAYEFYDEYLGLDLRQVPRLKKPFLAGVTVAVMIVALFHPLLVASIATTRFYRIFMRRPIGPP</sequence>
<feature type="compositionally biased region" description="Basic and acidic residues" evidence="1">
    <location>
        <begin position="278"/>
        <end position="293"/>
    </location>
</feature>
<evidence type="ECO:0000313" key="3">
    <source>
        <dbReference type="EMBL" id="ESL07337.1"/>
    </source>
</evidence>
<feature type="region of interest" description="Disordered" evidence="1">
    <location>
        <begin position="260"/>
        <end position="296"/>
    </location>
</feature>